<evidence type="ECO:0000313" key="2">
    <source>
        <dbReference type="EMBL" id="MFB5268463.1"/>
    </source>
</evidence>
<keyword evidence="3" id="KW-1185">Reference proteome</keyword>
<dbReference type="InterPro" id="IPR024197">
    <property type="entry name" value="TPP-like"/>
</dbReference>
<reference evidence="2 3" key="1">
    <citation type="submission" date="2024-09" db="EMBL/GenBank/DDBJ databases">
        <title>Paenibacillus zeirhizospherea sp. nov., isolated from surface of the maize (Zea mays) roots in a horticulture field, Hungary.</title>
        <authorList>
            <person name="Marton D."/>
            <person name="Farkas M."/>
            <person name="Bedics A."/>
            <person name="Toth E."/>
            <person name="Tancsics A."/>
            <person name="Boka K."/>
            <person name="Maroti G."/>
            <person name="Kriszt B."/>
            <person name="Cserhati M."/>
        </authorList>
    </citation>
    <scope>NUCLEOTIDE SEQUENCE [LARGE SCALE GENOMIC DNA]</scope>
    <source>
        <strain evidence="2 3">KCTC 33519</strain>
    </source>
</reference>
<dbReference type="GO" id="GO:0016787">
    <property type="term" value="F:hydrolase activity"/>
    <property type="evidence" value="ECO:0007669"/>
    <property type="project" value="UniProtKB-KW"/>
</dbReference>
<sequence>MIFSSDLDRTLIYSRKSMGAVPEHELVPVELYQGEYISYMTQTSIELLQNLADQALFIPVTTRTEEQYKRIFYIQEFLKPKYAVTSNGGKVLVNGVMDREWSAQIQRALMESASFEEVRRAFEQISSPEWVKKVNFSDELFFTVILDPERVPVPIIEEFRHRLEGMGWHVSLQGRKLYLVPAGVNKGDAVLYIRELVGARYIASAGDSLLDESLLSISDLALSPRHGELYARKPENEGVRYTRLSGIKAAEELIEEITDYFLNIQQQVSGIL</sequence>
<dbReference type="PIRSF" id="PIRSF030802">
    <property type="entry name" value="UCP030802"/>
    <property type="match status" value="1"/>
</dbReference>
<keyword evidence="2" id="KW-0378">Hydrolase</keyword>
<name>A0ABV5AW88_9BACL</name>
<evidence type="ECO:0000259" key="1">
    <source>
        <dbReference type="Pfam" id="PF05116"/>
    </source>
</evidence>
<feature type="domain" description="Sucrose phosphatase-like" evidence="1">
    <location>
        <begin position="46"/>
        <end position="217"/>
    </location>
</feature>
<protein>
    <submittedName>
        <fullName evidence="2">HAD family hydrolase</fullName>
    </submittedName>
</protein>
<dbReference type="Pfam" id="PF05116">
    <property type="entry name" value="S6PP"/>
    <property type="match status" value="1"/>
</dbReference>
<gene>
    <name evidence="2" type="ORF">ACE41H_17005</name>
</gene>
<evidence type="ECO:0000313" key="3">
    <source>
        <dbReference type="Proteomes" id="UP001580346"/>
    </source>
</evidence>
<dbReference type="Gene3D" id="3.40.50.1000">
    <property type="entry name" value="HAD superfamily/HAD-like"/>
    <property type="match status" value="1"/>
</dbReference>
<comment type="caution">
    <text evidence="2">The sequence shown here is derived from an EMBL/GenBank/DDBJ whole genome shotgun (WGS) entry which is preliminary data.</text>
</comment>
<organism evidence="2 3">
    <name type="scientific">Paenibacillus enshidis</name>
    <dbReference type="NCBI Taxonomy" id="1458439"/>
    <lineage>
        <taxon>Bacteria</taxon>
        <taxon>Bacillati</taxon>
        <taxon>Bacillota</taxon>
        <taxon>Bacilli</taxon>
        <taxon>Bacillales</taxon>
        <taxon>Paenibacillaceae</taxon>
        <taxon>Paenibacillus</taxon>
    </lineage>
</organism>
<dbReference type="Proteomes" id="UP001580346">
    <property type="component" value="Unassembled WGS sequence"/>
</dbReference>
<dbReference type="InterPro" id="IPR006380">
    <property type="entry name" value="SPP-like_dom"/>
</dbReference>
<dbReference type="InterPro" id="IPR036412">
    <property type="entry name" value="HAD-like_sf"/>
</dbReference>
<proteinExistence type="predicted"/>
<accession>A0ABV5AW88</accession>
<dbReference type="RefSeq" id="WP_375356673.1">
    <property type="nucleotide sequence ID" value="NZ_JBHHMI010000016.1"/>
</dbReference>
<dbReference type="EMBL" id="JBHHMI010000016">
    <property type="protein sequence ID" value="MFB5268463.1"/>
    <property type="molecule type" value="Genomic_DNA"/>
</dbReference>
<dbReference type="InterPro" id="IPR023214">
    <property type="entry name" value="HAD_sf"/>
</dbReference>
<dbReference type="SUPFAM" id="SSF56784">
    <property type="entry name" value="HAD-like"/>
    <property type="match status" value="1"/>
</dbReference>